<reference evidence="2" key="1">
    <citation type="submission" date="2019-11" db="EMBL/GenBank/DDBJ databases">
        <title>Isolation and characterization of two novel species in the genus Thiomicrorhabdus.</title>
        <authorList>
            <person name="Mochizuki J."/>
            <person name="Kojima H."/>
            <person name="Fukui M."/>
        </authorList>
    </citation>
    <scope>NUCLEOTIDE SEQUENCE [LARGE SCALE GENOMIC DNA]</scope>
    <source>
        <strain evidence="2">AkT22</strain>
    </source>
</reference>
<evidence type="ECO:0000313" key="2">
    <source>
        <dbReference type="Proteomes" id="UP000501466"/>
    </source>
</evidence>
<dbReference type="KEGG" id="tzo:THMIRHAT_15100"/>
<sequence>MTPKIVTFWLPNALPAARVQSATAELKKLNLRHLQNLLSKADAFSSKSREFAEQACHLAHYPHALPVAPITASMDLANFDPSLFWLRVDPVQMVPDRDQLLMMPPDILKVTESEAKALITAFNEHFAADQVQLLYGAPQRWYLSIKQVVDVQSTSLEKAAGCSIQDKLPKGNAATYWKQLLNETQMLFYTHPVNETRRMQGLPEINSVWIWGEGRLPEFDQIAQDWCFLTEDIYLKGLANWSGSAVQDLPQNNPYANTENDQAWLNLSTKKRYFVYPDKLNHQLSDVTESQWLESLQTLENDWFSVFEAQLRAGEIESLLIDLGLGQYFHITPKHFKKFWRRQKPLSHWA</sequence>
<accession>A0A6F8PNZ2</accession>
<keyword evidence="2" id="KW-1185">Reference proteome</keyword>
<name>A0A6F8PNZ2_9GAMM</name>
<gene>
    <name evidence="1" type="ORF">THMIRHAT_15100</name>
</gene>
<evidence type="ECO:0008006" key="3">
    <source>
        <dbReference type="Google" id="ProtNLM"/>
    </source>
</evidence>
<dbReference type="AlphaFoldDB" id="A0A6F8PNZ2"/>
<dbReference type="Proteomes" id="UP000501466">
    <property type="component" value="Chromosome"/>
</dbReference>
<protein>
    <recommendedName>
        <fullName evidence="3">Regulatory protein</fullName>
    </recommendedName>
</protein>
<organism evidence="1 2">
    <name type="scientific">Thiosulfativibrio zosterae</name>
    <dbReference type="NCBI Taxonomy" id="2675053"/>
    <lineage>
        <taxon>Bacteria</taxon>
        <taxon>Pseudomonadati</taxon>
        <taxon>Pseudomonadota</taxon>
        <taxon>Gammaproteobacteria</taxon>
        <taxon>Thiotrichales</taxon>
        <taxon>Piscirickettsiaceae</taxon>
        <taxon>Thiosulfativibrio</taxon>
    </lineage>
</organism>
<dbReference type="EMBL" id="AP021888">
    <property type="protein sequence ID" value="BBP43764.1"/>
    <property type="molecule type" value="Genomic_DNA"/>
</dbReference>
<evidence type="ECO:0000313" key="1">
    <source>
        <dbReference type="EMBL" id="BBP43764.1"/>
    </source>
</evidence>
<dbReference type="RefSeq" id="WP_173291539.1">
    <property type="nucleotide sequence ID" value="NZ_AP021888.1"/>
</dbReference>
<proteinExistence type="predicted"/>